<organism evidence="2 3">
    <name type="scientific">Fictibacillus phosphorivorans</name>
    <dbReference type="NCBI Taxonomy" id="1221500"/>
    <lineage>
        <taxon>Bacteria</taxon>
        <taxon>Bacillati</taxon>
        <taxon>Bacillota</taxon>
        <taxon>Bacilli</taxon>
        <taxon>Bacillales</taxon>
        <taxon>Fictibacillaceae</taxon>
        <taxon>Fictibacillus</taxon>
    </lineage>
</organism>
<reference evidence="3" key="1">
    <citation type="submission" date="2016-01" db="EMBL/GenBank/DDBJ databases">
        <title>Draft genome of Chromobacterium sp. F49.</title>
        <authorList>
            <person name="Hong K.W."/>
        </authorList>
    </citation>
    <scope>NUCLEOTIDE SEQUENCE [LARGE SCALE GENOMIC DNA]</scope>
    <source>
        <strain evidence="3">P7IIIA</strain>
    </source>
</reference>
<evidence type="ECO:0000259" key="1">
    <source>
        <dbReference type="Pfam" id="PF00149"/>
    </source>
</evidence>
<dbReference type="Gene3D" id="3.60.21.10">
    <property type="match status" value="1"/>
</dbReference>
<protein>
    <submittedName>
        <fullName evidence="2">Phosphoesterase</fullName>
    </submittedName>
</protein>
<dbReference type="Proteomes" id="UP000076567">
    <property type="component" value="Unassembled WGS sequence"/>
</dbReference>
<dbReference type="Pfam" id="PF00149">
    <property type="entry name" value="Metallophos"/>
    <property type="match status" value="1"/>
</dbReference>
<dbReference type="RefSeq" id="WP_066236580.1">
    <property type="nucleotide sequence ID" value="NZ_LRFC01000001.1"/>
</dbReference>
<dbReference type="InterPro" id="IPR029052">
    <property type="entry name" value="Metallo-depent_PP-like"/>
</dbReference>
<proteinExistence type="predicted"/>
<gene>
    <name evidence="2" type="ORF">AWM68_02730</name>
</gene>
<feature type="domain" description="Calcineurin-like phosphoesterase" evidence="1">
    <location>
        <begin position="58"/>
        <end position="315"/>
    </location>
</feature>
<dbReference type="PROSITE" id="PS51318">
    <property type="entry name" value="TAT"/>
    <property type="match status" value="1"/>
</dbReference>
<sequence length="400" mass="45309">MSSKQVNRRDFIKIGGASTLALTLGSLGDASSFFDKNRTVHADANEEKVLRFHPNGKFKVVQFNDTQDDERIDRRTIELMEKVLDSEKPDFVVLNGDNITGGCDTELEMKQAMNNIAQPMENRGIKWAVTFGNHDEDSTTKSGVDESKMLEFYRSYKHNLNDKGAKQITGTGNMNLLVWDAQAKKAAFNFWLLDSGRYAPKTIAGQNFDGYPTWDWLRFDQVSWYNETSMKIENRFGYKVPSLMFIHIPLWEHRYMWYASVDSRTEADHKRALDKHQITGERNEEECPGPINSGLFSAIQHRGDVKGVFCGHDHINTYAGNYYGIMLGYSGSTGFGTYGLAGADKNKLRGARVFNLDLNHENVLSETHMVFAKDYGIDLSPNDQSIDPAPLPEKKQTVKN</sequence>
<accession>A0A165P705</accession>
<comment type="caution">
    <text evidence="2">The sequence shown here is derived from an EMBL/GenBank/DDBJ whole genome shotgun (WGS) entry which is preliminary data.</text>
</comment>
<evidence type="ECO:0000313" key="2">
    <source>
        <dbReference type="EMBL" id="KZE69200.1"/>
    </source>
</evidence>
<dbReference type="GO" id="GO:0016788">
    <property type="term" value="F:hydrolase activity, acting on ester bonds"/>
    <property type="evidence" value="ECO:0007669"/>
    <property type="project" value="TreeGrafter"/>
</dbReference>
<dbReference type="SUPFAM" id="SSF56300">
    <property type="entry name" value="Metallo-dependent phosphatases"/>
    <property type="match status" value="1"/>
</dbReference>
<dbReference type="PANTHER" id="PTHR32440">
    <property type="entry name" value="PHOSPHATASE DCR2-RELATED-RELATED"/>
    <property type="match status" value="1"/>
</dbReference>
<dbReference type="GO" id="GO:0005737">
    <property type="term" value="C:cytoplasm"/>
    <property type="evidence" value="ECO:0007669"/>
    <property type="project" value="TreeGrafter"/>
</dbReference>
<name>A0A165P705_9BACL</name>
<dbReference type="EMBL" id="LRFC01000001">
    <property type="protein sequence ID" value="KZE69200.1"/>
    <property type="molecule type" value="Genomic_DNA"/>
</dbReference>
<dbReference type="InterPro" id="IPR004843">
    <property type="entry name" value="Calcineurin-like_PHP"/>
</dbReference>
<dbReference type="AlphaFoldDB" id="A0A165P705"/>
<dbReference type="PANTHER" id="PTHR32440:SF0">
    <property type="entry name" value="PHOSPHATASE DCR2-RELATED"/>
    <property type="match status" value="1"/>
</dbReference>
<dbReference type="OrthoDB" id="9816081at2"/>
<dbReference type="CDD" id="cd07383">
    <property type="entry name" value="MPP_Dcr2"/>
    <property type="match status" value="1"/>
</dbReference>
<evidence type="ECO:0000313" key="3">
    <source>
        <dbReference type="Proteomes" id="UP000076567"/>
    </source>
</evidence>
<dbReference type="InterPro" id="IPR006311">
    <property type="entry name" value="TAT_signal"/>
</dbReference>
<keyword evidence="3" id="KW-1185">Reference proteome</keyword>